<sequence length="154" mass="18030">MLLLRTILHLSWILGSKVIYFWRSWMMKILREEFFNLSVTAFAVVTQSQSILWDPRDPELLGRLFCTSLPTAQSLLERSTKCNDVESRLLNRLQPRNQALLFGIDRYFDSPRVNINDMKDQNWLCNWWQINKGEYPQMAAATGDYLAIPASEVQ</sequence>
<evidence type="ECO:0000313" key="3">
    <source>
        <dbReference type="Proteomes" id="UP000019804"/>
    </source>
</evidence>
<dbReference type="EMBL" id="KK088411">
    <property type="protein sequence ID" value="EYE99914.1"/>
    <property type="molecule type" value="Genomic_DNA"/>
</dbReference>
<dbReference type="OrthoDB" id="2976890at2759"/>
<dbReference type="Proteomes" id="UP000019804">
    <property type="component" value="Unassembled WGS sequence"/>
</dbReference>
<accession>A0A017STH0</accession>
<dbReference type="InterPro" id="IPR008906">
    <property type="entry name" value="HATC_C_dom"/>
</dbReference>
<dbReference type="GeneID" id="63693507"/>
<proteinExistence type="predicted"/>
<dbReference type="RefSeq" id="XP_040643602.1">
    <property type="nucleotide sequence ID" value="XM_040778383.1"/>
</dbReference>
<keyword evidence="3" id="KW-1185">Reference proteome</keyword>
<feature type="domain" description="HAT C-terminal dimerisation" evidence="1">
    <location>
        <begin position="105"/>
        <end position="153"/>
    </location>
</feature>
<reference evidence="3" key="1">
    <citation type="journal article" date="2014" name="Nat. Commun.">
        <title>Genomic adaptations of the halophilic Dead Sea filamentous fungus Eurotium rubrum.</title>
        <authorList>
            <person name="Kis-Papo T."/>
            <person name="Weig A.R."/>
            <person name="Riley R."/>
            <person name="Persoh D."/>
            <person name="Salamov A."/>
            <person name="Sun H."/>
            <person name="Lipzen A."/>
            <person name="Wasser S.P."/>
            <person name="Rambold G."/>
            <person name="Grigoriev I.V."/>
            <person name="Nevo E."/>
        </authorList>
    </citation>
    <scope>NUCLEOTIDE SEQUENCE [LARGE SCALE GENOMIC DNA]</scope>
    <source>
        <strain evidence="3">CBS 135680</strain>
    </source>
</reference>
<evidence type="ECO:0000313" key="2">
    <source>
        <dbReference type="EMBL" id="EYE99914.1"/>
    </source>
</evidence>
<organism evidence="2 3">
    <name type="scientific">Aspergillus ruber (strain CBS 135680)</name>
    <dbReference type="NCBI Taxonomy" id="1388766"/>
    <lineage>
        <taxon>Eukaryota</taxon>
        <taxon>Fungi</taxon>
        <taxon>Dikarya</taxon>
        <taxon>Ascomycota</taxon>
        <taxon>Pezizomycotina</taxon>
        <taxon>Eurotiomycetes</taxon>
        <taxon>Eurotiomycetidae</taxon>
        <taxon>Eurotiales</taxon>
        <taxon>Aspergillaceae</taxon>
        <taxon>Aspergillus</taxon>
        <taxon>Aspergillus subgen. Aspergillus</taxon>
    </lineage>
</organism>
<gene>
    <name evidence="2" type="ORF">EURHEDRAFT_33575</name>
</gene>
<dbReference type="Pfam" id="PF05699">
    <property type="entry name" value="Dimer_Tnp_hAT"/>
    <property type="match status" value="1"/>
</dbReference>
<name>A0A017STH0_ASPRC</name>
<protein>
    <recommendedName>
        <fullName evidence="1">HAT C-terminal dimerisation domain-containing protein</fullName>
    </recommendedName>
</protein>
<dbReference type="GO" id="GO:0046983">
    <property type="term" value="F:protein dimerization activity"/>
    <property type="evidence" value="ECO:0007669"/>
    <property type="project" value="InterPro"/>
</dbReference>
<evidence type="ECO:0000259" key="1">
    <source>
        <dbReference type="Pfam" id="PF05699"/>
    </source>
</evidence>
<dbReference type="HOGENOM" id="CLU_1703843_0_0_1"/>
<dbReference type="AlphaFoldDB" id="A0A017STH0"/>
<dbReference type="STRING" id="1388766.A0A017STH0"/>